<organism evidence="1 2">
    <name type="scientific">Azospirillum palustre</name>
    <dbReference type="NCBI Taxonomy" id="2044885"/>
    <lineage>
        <taxon>Bacteria</taxon>
        <taxon>Pseudomonadati</taxon>
        <taxon>Pseudomonadota</taxon>
        <taxon>Alphaproteobacteria</taxon>
        <taxon>Rhodospirillales</taxon>
        <taxon>Azospirillaceae</taxon>
        <taxon>Azospirillum</taxon>
    </lineage>
</organism>
<dbReference type="RefSeq" id="WP_143272943.1">
    <property type="nucleotide sequence ID" value="NZ_PDKW01000036.1"/>
</dbReference>
<name>A0A2B8BNP1_9PROT</name>
<dbReference type="EMBL" id="PDKW01000036">
    <property type="protein sequence ID" value="PGH59168.1"/>
    <property type="molecule type" value="Genomic_DNA"/>
</dbReference>
<accession>A0A2B8BNP1</accession>
<evidence type="ECO:0000313" key="2">
    <source>
        <dbReference type="Proteomes" id="UP000225379"/>
    </source>
</evidence>
<evidence type="ECO:0008006" key="3">
    <source>
        <dbReference type="Google" id="ProtNLM"/>
    </source>
</evidence>
<proteinExistence type="predicted"/>
<keyword evidence="2" id="KW-1185">Reference proteome</keyword>
<evidence type="ECO:0000313" key="1">
    <source>
        <dbReference type="EMBL" id="PGH59168.1"/>
    </source>
</evidence>
<dbReference type="Proteomes" id="UP000225379">
    <property type="component" value="Unassembled WGS sequence"/>
</dbReference>
<sequence>MRLITMSVWGSSRMYWEGALINSRIYKEIYPGWTLRIYTDEQNEFTQELLGNGAQVCLMRNPGGIFGMFWRFIPASDEGLDALIVRDADSRLNIREATAVEAWLASGKGAHVMRDHPHHVNWPMLGGMWGIRGGVIPDMKERILAWNRWEKKLDDMYFLAESVWPDIQHNCLQHVRGISPFGGEPFPPHPPCSCDYVGQVYYEDSVKDSSR</sequence>
<comment type="caution">
    <text evidence="1">The sequence shown here is derived from an EMBL/GenBank/DDBJ whole genome shotgun (WGS) entry which is preliminary data.</text>
</comment>
<dbReference type="OrthoDB" id="7278101at2"/>
<reference evidence="2" key="1">
    <citation type="submission" date="2017-10" db="EMBL/GenBank/DDBJ databases">
        <authorList>
            <person name="Kravchenko I.K."/>
            <person name="Grouzdev D.S."/>
        </authorList>
    </citation>
    <scope>NUCLEOTIDE SEQUENCE [LARGE SCALE GENOMIC DNA]</scope>
    <source>
        <strain evidence="2">B2</strain>
    </source>
</reference>
<protein>
    <recommendedName>
        <fullName evidence="3">Glycosyltransferase</fullName>
    </recommendedName>
</protein>
<gene>
    <name evidence="1" type="ORF">CRT60_00580</name>
</gene>
<dbReference type="AlphaFoldDB" id="A0A2B8BNP1"/>